<dbReference type="SMART" id="SM00830">
    <property type="entry name" value="CM_2"/>
    <property type="match status" value="1"/>
</dbReference>
<dbReference type="AlphaFoldDB" id="A0A0H2Q262"/>
<dbReference type="GO" id="GO:0046417">
    <property type="term" value="P:chorismate metabolic process"/>
    <property type="evidence" value="ECO:0007669"/>
    <property type="project" value="InterPro"/>
</dbReference>
<dbReference type="InterPro" id="IPR036263">
    <property type="entry name" value="Chorismate_II_sf"/>
</dbReference>
<dbReference type="SMART" id="SM01266">
    <property type="entry name" value="Mac"/>
    <property type="match status" value="1"/>
</dbReference>
<dbReference type="InterPro" id="IPR002701">
    <property type="entry name" value="CM_II_prokaryot"/>
</dbReference>
<dbReference type="InterPro" id="IPR024688">
    <property type="entry name" value="Mac_dom"/>
</dbReference>
<proteinExistence type="inferred from homology"/>
<sequence>MRTEKEKMIAGESYFSGDAELVADRKHARKMMRAINQETDGKKRSELLKQTFGKTAQNLYMEPNVHFDYGYNISVGENFYANFNAVLLDICPITIGDNCMLAPNVQLYTAYHPIDPVERNSGYENGAPIIIGDNVWIGGNSVILPGVTLGDNVVVGSGSVVTKSFPDNVVIAGNPAKILKEIPKKVEESAENLESLRKTIDQIDRQIVKLLEERMDVVSAIADYKAKQKLPVLDENREKALLEKVSKLVYKEEYQATIRESFDDLMKHSRNYQMQRMEGKDND</sequence>
<dbReference type="GO" id="GO:0016407">
    <property type="term" value="F:acetyltransferase activity"/>
    <property type="evidence" value="ECO:0007669"/>
    <property type="project" value="InterPro"/>
</dbReference>
<evidence type="ECO:0000256" key="3">
    <source>
        <dbReference type="SAM" id="Coils"/>
    </source>
</evidence>
<dbReference type="PANTHER" id="PTHR23416">
    <property type="entry name" value="SIALIC ACID SYNTHASE-RELATED"/>
    <property type="match status" value="1"/>
</dbReference>
<evidence type="ECO:0000313" key="5">
    <source>
        <dbReference type="EMBL" id="MDZ5596978.1"/>
    </source>
</evidence>
<dbReference type="GO" id="GO:0004106">
    <property type="term" value="F:chorismate mutase activity"/>
    <property type="evidence" value="ECO:0007669"/>
    <property type="project" value="UniProtKB-EC"/>
</dbReference>
<feature type="domain" description="Chorismate mutase" evidence="4">
    <location>
        <begin position="187"/>
        <end position="277"/>
    </location>
</feature>
<dbReference type="Proteomes" id="UP001290582">
    <property type="component" value="Unassembled WGS sequence"/>
</dbReference>
<feature type="coiled-coil region" evidence="3">
    <location>
        <begin position="186"/>
        <end position="213"/>
    </location>
</feature>
<dbReference type="Gene3D" id="1.20.59.10">
    <property type="entry name" value="Chorismate mutase"/>
    <property type="match status" value="1"/>
</dbReference>
<comment type="caution">
    <text evidence="6">The sequence shown here is derived from an EMBL/GenBank/DDBJ whole genome shotgun (WGS) entry which is preliminary data.</text>
</comment>
<evidence type="ECO:0000313" key="6">
    <source>
        <dbReference type="EMBL" id="OUQ11604.1"/>
    </source>
</evidence>
<dbReference type="RefSeq" id="WP_047242208.1">
    <property type="nucleotide sequence ID" value="NZ_CP010060.1"/>
</dbReference>
<name>A0A0H2Q262_9ENTE</name>
<dbReference type="Proteomes" id="UP000196074">
    <property type="component" value="Unassembled WGS sequence"/>
</dbReference>
<dbReference type="Pfam" id="PF12464">
    <property type="entry name" value="Mac"/>
    <property type="match status" value="1"/>
</dbReference>
<keyword evidence="3" id="KW-0175">Coiled coil</keyword>
<dbReference type="EC" id="5.4.99.5" evidence="5"/>
<dbReference type="CDD" id="cd03357">
    <property type="entry name" value="LbH_MAT_GAT"/>
    <property type="match status" value="1"/>
</dbReference>
<protein>
    <submittedName>
        <fullName evidence="6">Chorismate mutase</fullName>
        <ecNumber evidence="5">5.4.99.5</ecNumber>
    </submittedName>
</protein>
<evidence type="ECO:0000256" key="2">
    <source>
        <dbReference type="ARBA" id="ARBA00022679"/>
    </source>
</evidence>
<dbReference type="PANTHER" id="PTHR23416:SF23">
    <property type="entry name" value="ACETYLTRANSFERASE C18B11.09C-RELATED"/>
    <property type="match status" value="1"/>
</dbReference>
<accession>A0A0H2Q262</accession>
<dbReference type="Gene3D" id="2.160.10.10">
    <property type="entry name" value="Hexapeptide repeat proteins"/>
    <property type="match status" value="1"/>
</dbReference>
<keyword evidence="2" id="KW-0808">Transferase</keyword>
<organism evidence="6 7">
    <name type="scientific">Enterococcus cecorum</name>
    <dbReference type="NCBI Taxonomy" id="44008"/>
    <lineage>
        <taxon>Bacteria</taxon>
        <taxon>Bacillati</taxon>
        <taxon>Bacillota</taxon>
        <taxon>Bacilli</taxon>
        <taxon>Lactobacillales</taxon>
        <taxon>Enterococcaceae</taxon>
        <taxon>Enterococcus</taxon>
    </lineage>
</organism>
<reference evidence="6" key="2">
    <citation type="journal article" date="2018" name="BMC Genomics">
        <title>Whole genome sequencing and function prediction of 133 gut anaerobes isolated from chicken caecum in pure cultures.</title>
        <authorList>
            <person name="Medvecky M."/>
            <person name="Cejkova D."/>
            <person name="Polansky O."/>
            <person name="Karasova D."/>
            <person name="Kubasova T."/>
            <person name="Cizek A."/>
            <person name="Rychlik I."/>
        </authorList>
    </citation>
    <scope>NUCLEOTIDE SEQUENCE</scope>
    <source>
        <strain evidence="6">An144</strain>
    </source>
</reference>
<keyword evidence="5" id="KW-0413">Isomerase</keyword>
<dbReference type="FunFam" id="2.160.10.10:FF:000008">
    <property type="entry name" value="Maltose O-acetyltransferase"/>
    <property type="match status" value="1"/>
</dbReference>
<dbReference type="InterPro" id="IPR011004">
    <property type="entry name" value="Trimer_LpxA-like_sf"/>
</dbReference>
<comment type="similarity">
    <text evidence="1">Belongs to the transferase hexapeptide repeat family.</text>
</comment>
<dbReference type="Pfam" id="PF14602">
    <property type="entry name" value="Hexapep_2"/>
    <property type="match status" value="1"/>
</dbReference>
<dbReference type="NCBIfam" id="TIGR01805">
    <property type="entry name" value="CM_mono_grmpos"/>
    <property type="match status" value="1"/>
</dbReference>
<dbReference type="EMBL" id="NFLC01000002">
    <property type="protein sequence ID" value="OUQ11604.1"/>
    <property type="molecule type" value="Genomic_DNA"/>
</dbReference>
<dbReference type="PROSITE" id="PS51168">
    <property type="entry name" value="CHORISMATE_MUT_2"/>
    <property type="match status" value="1"/>
</dbReference>
<evidence type="ECO:0000256" key="1">
    <source>
        <dbReference type="ARBA" id="ARBA00007274"/>
    </source>
</evidence>
<dbReference type="InterPro" id="IPR036979">
    <property type="entry name" value="CM_dom_sf"/>
</dbReference>
<gene>
    <name evidence="6" type="ORF">B5E88_01720</name>
    <name evidence="5" type="ORF">U1294_01885</name>
</gene>
<dbReference type="InterPro" id="IPR001451">
    <property type="entry name" value="Hexapep"/>
</dbReference>
<dbReference type="InterPro" id="IPR051159">
    <property type="entry name" value="Hexapeptide_acetyltransf"/>
</dbReference>
<reference evidence="7" key="1">
    <citation type="submission" date="2017-04" db="EMBL/GenBank/DDBJ databases">
        <title>Function of individual gut microbiota members based on whole genome sequencing of pure cultures obtained from chicken caecum.</title>
        <authorList>
            <person name="Medvecky M."/>
            <person name="Cejkova D."/>
            <person name="Polansky O."/>
            <person name="Karasova D."/>
            <person name="Kubasova T."/>
            <person name="Cizek A."/>
            <person name="Rychlik I."/>
        </authorList>
    </citation>
    <scope>NUCLEOTIDE SEQUENCE [LARGE SCALE GENOMIC DNA]</scope>
    <source>
        <strain evidence="7">An144</strain>
    </source>
</reference>
<dbReference type="InterPro" id="IPR011279">
    <property type="entry name" value="Chorismate_mutase_GmP"/>
</dbReference>
<dbReference type="EMBL" id="JAXOGL010000002">
    <property type="protein sequence ID" value="MDZ5596978.1"/>
    <property type="molecule type" value="Genomic_DNA"/>
</dbReference>
<dbReference type="GO" id="GO:0005829">
    <property type="term" value="C:cytosol"/>
    <property type="evidence" value="ECO:0007669"/>
    <property type="project" value="TreeGrafter"/>
</dbReference>
<reference evidence="5" key="3">
    <citation type="submission" date="2023-12" db="EMBL/GenBank/DDBJ databases">
        <title>Molecular genomic analyses of Enterococcus cecorum from sepsis oubreaks in broilers.</title>
        <authorList>
            <person name="Rhoads D."/>
            <person name="Alrubaye A."/>
        </authorList>
    </citation>
    <scope>NUCLEOTIDE SEQUENCE</scope>
    <source>
        <strain evidence="5">1755</strain>
    </source>
</reference>
<dbReference type="GO" id="GO:0008374">
    <property type="term" value="F:O-acyltransferase activity"/>
    <property type="evidence" value="ECO:0007669"/>
    <property type="project" value="TreeGrafter"/>
</dbReference>
<dbReference type="SUPFAM" id="SSF48600">
    <property type="entry name" value="Chorismate mutase II"/>
    <property type="match status" value="1"/>
</dbReference>
<evidence type="ECO:0000313" key="7">
    <source>
        <dbReference type="Proteomes" id="UP000196074"/>
    </source>
</evidence>
<dbReference type="SUPFAM" id="SSF51161">
    <property type="entry name" value="Trimeric LpxA-like enzymes"/>
    <property type="match status" value="1"/>
</dbReference>
<evidence type="ECO:0000259" key="4">
    <source>
        <dbReference type="PROSITE" id="PS51168"/>
    </source>
</evidence>
<dbReference type="Pfam" id="PF01817">
    <property type="entry name" value="CM_2"/>
    <property type="match status" value="1"/>
</dbReference>